<dbReference type="EMBL" id="MZGT01000013">
    <property type="protein sequence ID" value="OPJ64255.1"/>
    <property type="molecule type" value="Genomic_DNA"/>
</dbReference>
<dbReference type="InterPro" id="IPR036129">
    <property type="entry name" value="Glycerate_kinase_sf"/>
</dbReference>
<protein>
    <submittedName>
        <fullName evidence="1">Glycerate kinase</fullName>
        <ecNumber evidence="1">2.7.1.31</ecNumber>
    </submittedName>
</protein>
<proteinExistence type="predicted"/>
<dbReference type="GO" id="GO:0008887">
    <property type="term" value="F:glycerate kinase activity"/>
    <property type="evidence" value="ECO:0007669"/>
    <property type="project" value="UniProtKB-EC"/>
</dbReference>
<dbReference type="Gene3D" id="3.40.50.10350">
    <property type="entry name" value="Glycerate kinase, domain 1"/>
    <property type="match status" value="1"/>
</dbReference>
<dbReference type="OrthoDB" id="9774290at2"/>
<sequence>MIDYQTQFGKTPYGVASVCKKYNKSVIAIARGIGKDASDLYKKGIDSIFSIVDKPMMLEDAIDNAEALLEETAERIMRVVKLFN</sequence>
<keyword evidence="1" id="KW-0808">Transferase</keyword>
<dbReference type="Pfam" id="PF02595">
    <property type="entry name" value="Gly_kinase"/>
    <property type="match status" value="1"/>
</dbReference>
<comment type="caution">
    <text evidence="1">The sequence shown here is derived from an EMBL/GenBank/DDBJ whole genome shotgun (WGS) entry which is preliminary data.</text>
</comment>
<dbReference type="GO" id="GO:0031388">
    <property type="term" value="P:organic acid phosphorylation"/>
    <property type="evidence" value="ECO:0007669"/>
    <property type="project" value="InterPro"/>
</dbReference>
<dbReference type="InterPro" id="IPR004381">
    <property type="entry name" value="Glycerate_kinase"/>
</dbReference>
<keyword evidence="1" id="KW-0418">Kinase</keyword>
<evidence type="ECO:0000313" key="2">
    <source>
        <dbReference type="Proteomes" id="UP000191056"/>
    </source>
</evidence>
<dbReference type="STRING" id="225345.CLCHR_12260"/>
<organism evidence="1 2">
    <name type="scientific">Clostridium chromiireducens</name>
    <dbReference type="NCBI Taxonomy" id="225345"/>
    <lineage>
        <taxon>Bacteria</taxon>
        <taxon>Bacillati</taxon>
        <taxon>Bacillota</taxon>
        <taxon>Clostridia</taxon>
        <taxon>Eubacteriales</taxon>
        <taxon>Clostridiaceae</taxon>
        <taxon>Clostridium</taxon>
    </lineage>
</organism>
<evidence type="ECO:0000313" key="1">
    <source>
        <dbReference type="EMBL" id="OPJ64255.1"/>
    </source>
</evidence>
<dbReference type="EC" id="2.7.1.31" evidence="1"/>
<dbReference type="PANTHER" id="PTHR21599">
    <property type="entry name" value="GLYCERATE KINASE"/>
    <property type="match status" value="1"/>
</dbReference>
<dbReference type="Proteomes" id="UP000191056">
    <property type="component" value="Unassembled WGS sequence"/>
</dbReference>
<gene>
    <name evidence="1" type="primary">glxK</name>
    <name evidence="1" type="ORF">CLCHR_12260</name>
</gene>
<dbReference type="SUPFAM" id="SSF110738">
    <property type="entry name" value="Glycerate kinase I"/>
    <property type="match status" value="1"/>
</dbReference>
<dbReference type="InterPro" id="IPR018197">
    <property type="entry name" value="Glycerate_kinase_RE-like"/>
</dbReference>
<reference evidence="1 2" key="1">
    <citation type="submission" date="2017-03" db="EMBL/GenBank/DDBJ databases">
        <title>Genome sequence of Clostridium chromiireducens DSM 23318.</title>
        <authorList>
            <person name="Poehlein A."/>
            <person name="Daniel R."/>
        </authorList>
    </citation>
    <scope>NUCLEOTIDE SEQUENCE [LARGE SCALE GENOMIC DNA]</scope>
    <source>
        <strain evidence="1 2">DSM 23318</strain>
    </source>
</reference>
<dbReference type="PANTHER" id="PTHR21599:SF0">
    <property type="entry name" value="GLYCERATE KINASE"/>
    <property type="match status" value="1"/>
</dbReference>
<accession>A0A1V4IWU4</accession>
<keyword evidence="2" id="KW-1185">Reference proteome</keyword>
<dbReference type="AlphaFoldDB" id="A0A1V4IWU4"/>
<name>A0A1V4IWU4_9CLOT</name>
<dbReference type="RefSeq" id="WP_079438810.1">
    <property type="nucleotide sequence ID" value="NZ_MZGT01000013.1"/>
</dbReference>